<dbReference type="EMBL" id="OX459121">
    <property type="protein sequence ID" value="CAI9103143.1"/>
    <property type="molecule type" value="Genomic_DNA"/>
</dbReference>
<proteinExistence type="predicted"/>
<evidence type="ECO:0000313" key="3">
    <source>
        <dbReference type="Proteomes" id="UP001161247"/>
    </source>
</evidence>
<dbReference type="GO" id="GO:0000390">
    <property type="term" value="P:spliceosomal complex disassembly"/>
    <property type="evidence" value="ECO:0007669"/>
    <property type="project" value="InterPro"/>
</dbReference>
<dbReference type="InterPro" id="IPR022159">
    <property type="entry name" value="STIP/TFIP11_N"/>
</dbReference>
<dbReference type="AlphaFoldDB" id="A0AAV1D6B6"/>
<evidence type="ECO:0000313" key="2">
    <source>
        <dbReference type="EMBL" id="CAI9103143.1"/>
    </source>
</evidence>
<dbReference type="Pfam" id="PF01585">
    <property type="entry name" value="G-patch"/>
    <property type="match status" value="2"/>
</dbReference>
<reference evidence="2" key="1">
    <citation type="submission" date="2023-03" db="EMBL/GenBank/DDBJ databases">
        <authorList>
            <person name="Julca I."/>
        </authorList>
    </citation>
    <scope>NUCLEOTIDE SEQUENCE</scope>
</reference>
<gene>
    <name evidence="2" type="ORF">OLC1_LOCUS12363</name>
</gene>
<accession>A0AAV1D6B6</accession>
<keyword evidence="3" id="KW-1185">Reference proteome</keyword>
<name>A0AAV1D6B6_OLDCO</name>
<dbReference type="GO" id="GO:0071008">
    <property type="term" value="C:U2-type post-mRNA release spliceosomal complex"/>
    <property type="evidence" value="ECO:0007669"/>
    <property type="project" value="TreeGrafter"/>
</dbReference>
<feature type="domain" description="G-patch" evidence="1">
    <location>
        <begin position="155"/>
        <end position="200"/>
    </location>
</feature>
<evidence type="ECO:0000259" key="1">
    <source>
        <dbReference type="PROSITE" id="PS50174"/>
    </source>
</evidence>
<dbReference type="InterPro" id="IPR045211">
    <property type="entry name" value="TFP11/STIP/Ntr1"/>
</dbReference>
<dbReference type="PANTHER" id="PTHR23329">
    <property type="entry name" value="TUFTELIN-INTERACTING PROTEIN 11-RELATED"/>
    <property type="match status" value="1"/>
</dbReference>
<dbReference type="SMART" id="SM00443">
    <property type="entry name" value="G_patch"/>
    <property type="match status" value="2"/>
</dbReference>
<dbReference type="GO" id="GO:0003676">
    <property type="term" value="F:nucleic acid binding"/>
    <property type="evidence" value="ECO:0007669"/>
    <property type="project" value="InterPro"/>
</dbReference>
<dbReference type="PROSITE" id="PS50174">
    <property type="entry name" value="G_PATCH"/>
    <property type="match status" value="2"/>
</dbReference>
<organism evidence="2 3">
    <name type="scientific">Oldenlandia corymbosa var. corymbosa</name>
    <dbReference type="NCBI Taxonomy" id="529605"/>
    <lineage>
        <taxon>Eukaryota</taxon>
        <taxon>Viridiplantae</taxon>
        <taxon>Streptophyta</taxon>
        <taxon>Embryophyta</taxon>
        <taxon>Tracheophyta</taxon>
        <taxon>Spermatophyta</taxon>
        <taxon>Magnoliopsida</taxon>
        <taxon>eudicotyledons</taxon>
        <taxon>Gunneridae</taxon>
        <taxon>Pentapetalae</taxon>
        <taxon>asterids</taxon>
        <taxon>lamiids</taxon>
        <taxon>Gentianales</taxon>
        <taxon>Rubiaceae</taxon>
        <taxon>Rubioideae</taxon>
        <taxon>Spermacoceae</taxon>
        <taxon>Hedyotis-Oldenlandia complex</taxon>
        <taxon>Oldenlandia</taxon>
    </lineage>
</organism>
<feature type="domain" description="G-patch" evidence="1">
    <location>
        <begin position="286"/>
        <end position="330"/>
    </location>
</feature>
<protein>
    <submittedName>
        <fullName evidence="2">OLC1v1001587C1</fullName>
    </submittedName>
</protein>
<dbReference type="InterPro" id="IPR000467">
    <property type="entry name" value="G_patch_dom"/>
</dbReference>
<dbReference type="PANTHER" id="PTHR23329:SF1">
    <property type="entry name" value="TUFTELIN-INTERACTING PROTEIN 11"/>
    <property type="match status" value="1"/>
</dbReference>
<sequence length="330" mass="37698">MDNDYENSTWTDNVELCYGKRNSKRTQMRSDERLYGIFSSDNSDDDTSDYEDLLQPSKKYRKQSEENRANYSKPVIFTSGCKLIPNQLTDLNSKGGSYVKDEEVFFSTPLWKEVKEGVKRRCEIQQQKATKKNWKEEFPSSGQDDEDLGLFEMHTRQIGLKLLRKNGYVEGGLGKNGQGIKAPIEVMLRPRNVGIGFNAREETTKPELKSKEEEAVSSSGSVLVKDGNYIKDEEDFFSSALWKEIEEGVQRRRERQQKEATKKNWKEEICHSSGHHDGLGLFERHTRQIGTKLLRKNGYIEGGLGKNGQGIVAPIEVKLRPRNEGLGFNA</sequence>
<dbReference type="Proteomes" id="UP001161247">
    <property type="component" value="Chromosome 4"/>
</dbReference>
<dbReference type="Pfam" id="PF12457">
    <property type="entry name" value="TIP_N"/>
    <property type="match status" value="1"/>
</dbReference>